<keyword evidence="1" id="KW-0732">Signal</keyword>
<evidence type="ECO:0000313" key="2">
    <source>
        <dbReference type="EMBL" id="ABZ72776.1"/>
    </source>
</evidence>
<dbReference type="Pfam" id="PF20101">
    <property type="entry name" value="DUF6491"/>
    <property type="match status" value="1"/>
</dbReference>
<dbReference type="KEGG" id="cak:Caul_3649"/>
<protein>
    <submittedName>
        <fullName evidence="2">Uncharacterized protein</fullName>
    </submittedName>
</protein>
<name>B0T813_CAUSK</name>
<feature type="signal peptide" evidence="1">
    <location>
        <begin position="1"/>
        <end position="21"/>
    </location>
</feature>
<feature type="chain" id="PRO_5002753455" evidence="1">
    <location>
        <begin position="22"/>
        <end position="142"/>
    </location>
</feature>
<gene>
    <name evidence="2" type="ordered locus">Caul_3649</name>
</gene>
<organism evidence="2">
    <name type="scientific">Caulobacter sp. (strain K31)</name>
    <dbReference type="NCBI Taxonomy" id="366602"/>
    <lineage>
        <taxon>Bacteria</taxon>
        <taxon>Pseudomonadati</taxon>
        <taxon>Pseudomonadota</taxon>
        <taxon>Alphaproteobacteria</taxon>
        <taxon>Caulobacterales</taxon>
        <taxon>Caulobacteraceae</taxon>
        <taxon>Caulobacter</taxon>
    </lineage>
</organism>
<evidence type="ECO:0000256" key="1">
    <source>
        <dbReference type="SAM" id="SignalP"/>
    </source>
</evidence>
<accession>B0T813</accession>
<sequence length="142" mass="14853" precursor="true">MKPVLFAAIAAAALSTAPAFADNGQVFDHAAQLRAYSNVTPRDDAKQCFNGKFISGVNRSGDKTLYVQSTQGIYRLRLTDDCSALNAAEAITVRANGSDLVCPGDGAEAIARTAAGAKHCRVANVHRLTSGEVTTLAAASRR</sequence>
<dbReference type="InterPro" id="IPR045500">
    <property type="entry name" value="DUF6491"/>
</dbReference>
<dbReference type="AlphaFoldDB" id="B0T813"/>
<dbReference type="HOGENOM" id="CLU_1812307_0_0_5"/>
<proteinExistence type="predicted"/>
<reference evidence="2" key="1">
    <citation type="submission" date="2008-01" db="EMBL/GenBank/DDBJ databases">
        <title>Complete sequence of chromosome of Caulobacter sp. K31.</title>
        <authorList>
            <consortium name="US DOE Joint Genome Institute"/>
            <person name="Copeland A."/>
            <person name="Lucas S."/>
            <person name="Lapidus A."/>
            <person name="Barry K."/>
            <person name="Glavina del Rio T."/>
            <person name="Dalin E."/>
            <person name="Tice H."/>
            <person name="Pitluck S."/>
            <person name="Bruce D."/>
            <person name="Goodwin L."/>
            <person name="Thompson L.S."/>
            <person name="Brettin T."/>
            <person name="Detter J.C."/>
            <person name="Han C."/>
            <person name="Schmutz J."/>
            <person name="Larimer F."/>
            <person name="Land M."/>
            <person name="Hauser L."/>
            <person name="Kyrpides N."/>
            <person name="Kim E."/>
            <person name="Stephens C."/>
            <person name="Richardson P."/>
        </authorList>
    </citation>
    <scope>NUCLEOTIDE SEQUENCE [LARGE SCALE GENOMIC DNA]</scope>
    <source>
        <strain evidence="2">K31</strain>
    </source>
</reference>
<dbReference type="EMBL" id="CP000927">
    <property type="protein sequence ID" value="ABZ72776.1"/>
    <property type="molecule type" value="Genomic_DNA"/>
</dbReference>